<feature type="transmembrane region" description="Helical" evidence="1">
    <location>
        <begin position="37"/>
        <end position="55"/>
    </location>
</feature>
<evidence type="ECO:0000313" key="2">
    <source>
        <dbReference type="EMBL" id="SHH32054.1"/>
    </source>
</evidence>
<reference evidence="2 3" key="1">
    <citation type="submission" date="2016-11" db="EMBL/GenBank/DDBJ databases">
        <authorList>
            <person name="Jaros S."/>
            <person name="Januszkiewicz K."/>
            <person name="Wedrychowicz H."/>
        </authorList>
    </citation>
    <scope>NUCLEOTIDE SEQUENCE [LARGE SCALE GENOMIC DNA]</scope>
    <source>
        <strain evidence="2 3">DSM 28715</strain>
    </source>
</reference>
<organism evidence="2 3">
    <name type="scientific">Cognatiyoonia sediminum</name>
    <dbReference type="NCBI Taxonomy" id="1508389"/>
    <lineage>
        <taxon>Bacteria</taxon>
        <taxon>Pseudomonadati</taxon>
        <taxon>Pseudomonadota</taxon>
        <taxon>Alphaproteobacteria</taxon>
        <taxon>Rhodobacterales</taxon>
        <taxon>Paracoccaceae</taxon>
        <taxon>Cognatiyoonia</taxon>
    </lineage>
</organism>
<sequence>MSIRLRSILAFTGLVVVFVAGGLLTQSEIFSSSEIEFFLFLIMVPLFLLGIAAPASRSMLKSTKWLENERNLQIWQDSHGPFMGKFREWFLGIDKAGHLRE</sequence>
<dbReference type="Proteomes" id="UP000184074">
    <property type="component" value="Unassembled WGS sequence"/>
</dbReference>
<proteinExistence type="predicted"/>
<evidence type="ECO:0000313" key="3">
    <source>
        <dbReference type="Proteomes" id="UP000184074"/>
    </source>
</evidence>
<dbReference type="STRING" id="1508389.SAMN05444003_2796"/>
<keyword evidence="1" id="KW-1133">Transmembrane helix</keyword>
<dbReference type="AlphaFoldDB" id="A0A1M5S0R4"/>
<keyword evidence="1" id="KW-0812">Transmembrane</keyword>
<gene>
    <name evidence="2" type="ORF">SAMN05444003_2796</name>
</gene>
<evidence type="ECO:0000256" key="1">
    <source>
        <dbReference type="SAM" id="Phobius"/>
    </source>
</evidence>
<dbReference type="EMBL" id="FQXB01000005">
    <property type="protein sequence ID" value="SHH32054.1"/>
    <property type="molecule type" value="Genomic_DNA"/>
</dbReference>
<keyword evidence="3" id="KW-1185">Reference proteome</keyword>
<name>A0A1M5S0R4_9RHOB</name>
<protein>
    <submittedName>
        <fullName evidence="2">Uncharacterized protein</fullName>
    </submittedName>
</protein>
<accession>A0A1M5S0R4</accession>
<keyword evidence="1" id="KW-0472">Membrane</keyword>